<dbReference type="InterPro" id="IPR051377">
    <property type="entry name" value="DNA_Pol-Epsilon_Subunit"/>
</dbReference>
<feature type="compositionally biased region" description="Polar residues" evidence="6">
    <location>
        <begin position="37"/>
        <end position="49"/>
    </location>
</feature>
<feature type="domain" description="Transcription factor CBF/NF-Y/archaeal histone" evidence="7">
    <location>
        <begin position="81"/>
        <end position="144"/>
    </location>
</feature>
<keyword evidence="2" id="KW-0235">DNA replication</keyword>
<evidence type="ECO:0000259" key="7">
    <source>
        <dbReference type="Pfam" id="PF00808"/>
    </source>
</evidence>
<reference evidence="8" key="1">
    <citation type="submission" date="2023-06" db="EMBL/GenBank/DDBJ databases">
        <title>Conoideocrella luteorostrata (Hypocreales: Clavicipitaceae), a potential biocontrol fungus for elongate hemlock scale in United States Christmas tree production areas.</title>
        <authorList>
            <person name="Barrett H."/>
            <person name="Lovett B."/>
            <person name="Macias A.M."/>
            <person name="Stajich J.E."/>
            <person name="Kasson M.T."/>
        </authorList>
    </citation>
    <scope>NUCLEOTIDE SEQUENCE</scope>
    <source>
        <strain evidence="8">ARSEF 14590</strain>
    </source>
</reference>
<feature type="compositionally biased region" description="Acidic residues" evidence="6">
    <location>
        <begin position="230"/>
        <end position="270"/>
    </location>
</feature>
<dbReference type="SUPFAM" id="SSF47113">
    <property type="entry name" value="Histone-fold"/>
    <property type="match status" value="1"/>
</dbReference>
<evidence type="ECO:0000256" key="2">
    <source>
        <dbReference type="ARBA" id="ARBA00022705"/>
    </source>
</evidence>
<dbReference type="GO" id="GO:0031490">
    <property type="term" value="F:chromatin DNA binding"/>
    <property type="evidence" value="ECO:0007669"/>
    <property type="project" value="TreeGrafter"/>
</dbReference>
<feature type="compositionally biased region" description="Basic and acidic residues" evidence="6">
    <location>
        <begin position="57"/>
        <end position="67"/>
    </location>
</feature>
<dbReference type="GO" id="GO:0008623">
    <property type="term" value="C:CHRAC"/>
    <property type="evidence" value="ECO:0007669"/>
    <property type="project" value="TreeGrafter"/>
</dbReference>
<accession>A0AAJ0CUS6</accession>
<comment type="subcellular location">
    <subcellularLocation>
        <location evidence="1">Nucleus</location>
    </subcellularLocation>
</comment>
<dbReference type="PANTHER" id="PTHR46172">
    <property type="entry name" value="DNA POLYMERASE EPSILON SUBUNIT 3"/>
    <property type="match status" value="1"/>
</dbReference>
<comment type="caution">
    <text evidence="8">The sequence shown here is derived from an EMBL/GenBank/DDBJ whole genome shotgun (WGS) entry which is preliminary data.</text>
</comment>
<dbReference type="GO" id="GO:0046982">
    <property type="term" value="F:protein heterodimerization activity"/>
    <property type="evidence" value="ECO:0007669"/>
    <property type="project" value="InterPro"/>
</dbReference>
<dbReference type="GO" id="GO:0006974">
    <property type="term" value="P:DNA damage response"/>
    <property type="evidence" value="ECO:0007669"/>
    <property type="project" value="TreeGrafter"/>
</dbReference>
<sequence length="302" mass="32558">MPPRKSDPAPPPQQQRKKTNAHADTHDNDNDNDNDTSITPTAADESQISTTATATAADRKDKGKDYKDKDADVTTIEDLMLPKSIITRLSKGVLPPSTQIQANAILAMSKSATIFINYLASHANEHTITANKKTIAPADVFKALDDIEFSFLKEPLEAEFAKFNQVKTEKRTNYRQKSRTKPSPDGDGDDTEMAGTTIVDTTMSSERGGAPRAKKARVDAAGKGTGTGTADDDDAETEEDGEGGGDVQDDEEEDDDEQGQEEEEEDDDENAQAGSGDDTQDALEERVVTEDGDEALDGDDSD</sequence>
<dbReference type="CDD" id="cd22928">
    <property type="entry name" value="HFD_POLE3_DPB4"/>
    <property type="match status" value="1"/>
</dbReference>
<dbReference type="GO" id="GO:0008622">
    <property type="term" value="C:epsilon DNA polymerase complex"/>
    <property type="evidence" value="ECO:0007669"/>
    <property type="project" value="TreeGrafter"/>
</dbReference>
<dbReference type="InterPro" id="IPR009072">
    <property type="entry name" value="Histone-fold"/>
</dbReference>
<evidence type="ECO:0000313" key="8">
    <source>
        <dbReference type="EMBL" id="KAK2603841.1"/>
    </source>
</evidence>
<dbReference type="PANTHER" id="PTHR46172:SF1">
    <property type="entry name" value="DNA POLYMERASE EPSILON SUBUNIT 3"/>
    <property type="match status" value="1"/>
</dbReference>
<dbReference type="EMBL" id="JASWJB010000055">
    <property type="protein sequence ID" value="KAK2603841.1"/>
    <property type="molecule type" value="Genomic_DNA"/>
</dbReference>
<evidence type="ECO:0000256" key="5">
    <source>
        <dbReference type="ARBA" id="ARBA00042096"/>
    </source>
</evidence>
<evidence type="ECO:0000256" key="3">
    <source>
        <dbReference type="ARBA" id="ARBA00023242"/>
    </source>
</evidence>
<keyword evidence="3" id="KW-0539">Nucleus</keyword>
<organism evidence="8 9">
    <name type="scientific">Conoideocrella luteorostrata</name>
    <dbReference type="NCBI Taxonomy" id="1105319"/>
    <lineage>
        <taxon>Eukaryota</taxon>
        <taxon>Fungi</taxon>
        <taxon>Dikarya</taxon>
        <taxon>Ascomycota</taxon>
        <taxon>Pezizomycotina</taxon>
        <taxon>Sordariomycetes</taxon>
        <taxon>Hypocreomycetidae</taxon>
        <taxon>Hypocreales</taxon>
        <taxon>Clavicipitaceae</taxon>
        <taxon>Conoideocrella</taxon>
    </lineage>
</organism>
<feature type="region of interest" description="Disordered" evidence="6">
    <location>
        <begin position="1"/>
        <end position="67"/>
    </location>
</feature>
<proteinExistence type="predicted"/>
<dbReference type="Pfam" id="PF00808">
    <property type="entry name" value="CBFD_NFYB_HMF"/>
    <property type="match status" value="1"/>
</dbReference>
<dbReference type="InterPro" id="IPR003958">
    <property type="entry name" value="CBFA_NFYB_domain"/>
</dbReference>
<dbReference type="GO" id="GO:0031507">
    <property type="term" value="P:heterochromatin formation"/>
    <property type="evidence" value="ECO:0007669"/>
    <property type="project" value="TreeGrafter"/>
</dbReference>
<dbReference type="GO" id="GO:0006272">
    <property type="term" value="P:leading strand elongation"/>
    <property type="evidence" value="ECO:0007669"/>
    <property type="project" value="TreeGrafter"/>
</dbReference>
<feature type="compositionally biased region" description="Acidic residues" evidence="6">
    <location>
        <begin position="290"/>
        <end position="302"/>
    </location>
</feature>
<feature type="region of interest" description="Disordered" evidence="6">
    <location>
        <begin position="168"/>
        <end position="302"/>
    </location>
</feature>
<name>A0AAJ0CUS6_9HYPO</name>
<evidence type="ECO:0000256" key="1">
    <source>
        <dbReference type="ARBA" id="ARBA00004123"/>
    </source>
</evidence>
<evidence type="ECO:0000313" key="9">
    <source>
        <dbReference type="Proteomes" id="UP001251528"/>
    </source>
</evidence>
<dbReference type="Proteomes" id="UP001251528">
    <property type="component" value="Unassembled WGS sequence"/>
</dbReference>
<evidence type="ECO:0000256" key="4">
    <source>
        <dbReference type="ARBA" id="ARBA00039775"/>
    </source>
</evidence>
<protein>
    <recommendedName>
        <fullName evidence="4">DNA polymerase epsilon subunit D</fullName>
    </recommendedName>
    <alternativeName>
        <fullName evidence="5">DNA polymerase II subunit D</fullName>
    </alternativeName>
</protein>
<keyword evidence="9" id="KW-1185">Reference proteome</keyword>
<dbReference type="AlphaFoldDB" id="A0AAJ0CUS6"/>
<dbReference type="Gene3D" id="1.10.20.10">
    <property type="entry name" value="Histone, subunit A"/>
    <property type="match status" value="1"/>
</dbReference>
<evidence type="ECO:0000256" key="6">
    <source>
        <dbReference type="SAM" id="MobiDB-lite"/>
    </source>
</evidence>
<gene>
    <name evidence="8" type="ORF">QQS21_003965</name>
</gene>